<dbReference type="InterPro" id="IPR003447">
    <property type="entry name" value="FEMABX"/>
</dbReference>
<evidence type="ECO:0000256" key="2">
    <source>
        <dbReference type="ARBA" id="ARBA00022679"/>
    </source>
</evidence>
<evidence type="ECO:0000256" key="1">
    <source>
        <dbReference type="ARBA" id="ARBA00009943"/>
    </source>
</evidence>
<feature type="coiled-coil region" evidence="7">
    <location>
        <begin position="237"/>
        <end position="297"/>
    </location>
</feature>
<evidence type="ECO:0000256" key="7">
    <source>
        <dbReference type="SAM" id="Coils"/>
    </source>
</evidence>
<evidence type="ECO:0000256" key="3">
    <source>
        <dbReference type="ARBA" id="ARBA00022960"/>
    </source>
</evidence>
<dbReference type="EMBL" id="JBHRZV010000025">
    <property type="protein sequence ID" value="MFC3927643.1"/>
    <property type="molecule type" value="Genomic_DNA"/>
</dbReference>
<keyword evidence="4" id="KW-0573">Peptidoglycan synthesis</keyword>
<proteinExistence type="inferred from homology"/>
<dbReference type="InterPro" id="IPR016181">
    <property type="entry name" value="Acyl_CoA_acyltransferase"/>
</dbReference>
<accession>A0ABV8CUN7</accession>
<dbReference type="EC" id="2.3.2.-" evidence="8"/>
<protein>
    <submittedName>
        <fullName evidence="8">Aminoacyltransferase</fullName>
        <ecNumber evidence="8">2.3.2.-</ecNumber>
    </submittedName>
</protein>
<dbReference type="Pfam" id="PF02388">
    <property type="entry name" value="FemAB"/>
    <property type="match status" value="1"/>
</dbReference>
<keyword evidence="9" id="KW-1185">Reference proteome</keyword>
<dbReference type="SUPFAM" id="SSF55729">
    <property type="entry name" value="Acyl-CoA N-acyltransferases (Nat)"/>
    <property type="match status" value="2"/>
</dbReference>
<sequence>MYSYKIGISAEDHDRFAIASDQTNLLQSASWAKIKDNWANERVGIYENDQLVAVASLLYQPLPMGFTIVYIPRGPIMDYTNGDLVNYTLTTLRTLARQKRALFIKFDPAILLRDSKVNEVATENPDAQLIIGNLQAAGCEWVGETTDIAENIQPRYQANLYAADYAFDNLPKKTKQNIKTARNKGVQVQFGGSELLEDFADLMKKTEARKGISLRGLDYYQKLLATYPDQSYVTMATLNLKERAELLDQQLQKAIAEKATFTENTRKNKVENNQKEIDRLTEEIKFLKGKQSKTKRDIVPLAATISLEFGDTSENIYAGMDDDYKHYQPAILTWYETAAHAFKRGSRWQNMGGIENQMDGGLYQFKSKFDPTIEEFIGEFNLPVNSLLYKLSNTAYTIRKKLRSKH</sequence>
<keyword evidence="5 8" id="KW-0012">Acyltransferase</keyword>
<keyword evidence="3" id="KW-0133">Cell shape</keyword>
<dbReference type="Gene3D" id="3.40.630.30">
    <property type="match status" value="2"/>
</dbReference>
<dbReference type="PANTHER" id="PTHR36174:SF1">
    <property type="entry name" value="LIPID II:GLYCINE GLYCYLTRANSFERASE"/>
    <property type="match status" value="1"/>
</dbReference>
<evidence type="ECO:0000256" key="6">
    <source>
        <dbReference type="ARBA" id="ARBA00023316"/>
    </source>
</evidence>
<dbReference type="RefSeq" id="WP_380425464.1">
    <property type="nucleotide sequence ID" value="NZ_JBHRZV010000025.1"/>
</dbReference>
<keyword evidence="7" id="KW-0175">Coiled coil</keyword>
<dbReference type="Gene3D" id="1.20.58.90">
    <property type="match status" value="1"/>
</dbReference>
<dbReference type="PANTHER" id="PTHR36174">
    <property type="entry name" value="LIPID II:GLYCINE GLYCYLTRANSFERASE"/>
    <property type="match status" value="1"/>
</dbReference>
<evidence type="ECO:0000256" key="5">
    <source>
        <dbReference type="ARBA" id="ARBA00023315"/>
    </source>
</evidence>
<comment type="caution">
    <text evidence="8">The sequence shown here is derived from an EMBL/GenBank/DDBJ whole genome shotgun (WGS) entry which is preliminary data.</text>
</comment>
<comment type="similarity">
    <text evidence="1">Belongs to the FemABX family.</text>
</comment>
<reference evidence="9" key="1">
    <citation type="journal article" date="2019" name="Int. J. Syst. Evol. Microbiol.">
        <title>The Global Catalogue of Microorganisms (GCM) 10K type strain sequencing project: providing services to taxonomists for standard genome sequencing and annotation.</title>
        <authorList>
            <consortium name="The Broad Institute Genomics Platform"/>
            <consortium name="The Broad Institute Genome Sequencing Center for Infectious Disease"/>
            <person name="Wu L."/>
            <person name="Ma J."/>
        </authorList>
    </citation>
    <scope>NUCLEOTIDE SEQUENCE [LARGE SCALE GENOMIC DNA]</scope>
    <source>
        <strain evidence="9">CCUG 67170</strain>
    </source>
</reference>
<keyword evidence="6" id="KW-0961">Cell wall biogenesis/degradation</keyword>
<dbReference type="InterPro" id="IPR050644">
    <property type="entry name" value="PG_Glycine_Bridge_Synth"/>
</dbReference>
<name>A0ABV8CUN7_9STRE</name>
<keyword evidence="2 8" id="KW-0808">Transferase</keyword>
<evidence type="ECO:0000256" key="4">
    <source>
        <dbReference type="ARBA" id="ARBA00022984"/>
    </source>
</evidence>
<dbReference type="PROSITE" id="PS51191">
    <property type="entry name" value="FEMABX"/>
    <property type="match status" value="1"/>
</dbReference>
<organism evidence="8 9">
    <name type="scientific">Streptococcus caprae</name>
    <dbReference type="NCBI Taxonomy" id="1640501"/>
    <lineage>
        <taxon>Bacteria</taxon>
        <taxon>Bacillati</taxon>
        <taxon>Bacillota</taxon>
        <taxon>Bacilli</taxon>
        <taxon>Lactobacillales</taxon>
        <taxon>Streptococcaceae</taxon>
        <taxon>Streptococcus</taxon>
    </lineage>
</organism>
<gene>
    <name evidence="8" type="ORF">ACFORF_03255</name>
</gene>
<evidence type="ECO:0000313" key="9">
    <source>
        <dbReference type="Proteomes" id="UP001595807"/>
    </source>
</evidence>
<dbReference type="Proteomes" id="UP001595807">
    <property type="component" value="Unassembled WGS sequence"/>
</dbReference>
<evidence type="ECO:0000313" key="8">
    <source>
        <dbReference type="EMBL" id="MFC3927643.1"/>
    </source>
</evidence>
<dbReference type="GO" id="GO:0016746">
    <property type="term" value="F:acyltransferase activity"/>
    <property type="evidence" value="ECO:0007669"/>
    <property type="project" value="UniProtKB-KW"/>
</dbReference>